<organism evidence="1">
    <name type="scientific">Shewanella oncorhynchi</name>
    <dbReference type="NCBI Taxonomy" id="2726434"/>
    <lineage>
        <taxon>Bacteria</taxon>
        <taxon>Pseudomonadati</taxon>
        <taxon>Pseudomonadota</taxon>
        <taxon>Gammaproteobacteria</taxon>
        <taxon>Alteromonadales</taxon>
        <taxon>Shewanellaceae</taxon>
        <taxon>Shewanella</taxon>
    </lineage>
</organism>
<dbReference type="InterPro" id="IPR022445">
    <property type="entry name" value="Sortase_proteobact_type"/>
</dbReference>
<dbReference type="EC" id="3.4.22.-" evidence="1"/>
<dbReference type="RefSeq" id="WP_219233729.1">
    <property type="nucleotide sequence ID" value="NZ_CP132914.1"/>
</dbReference>
<gene>
    <name evidence="1" type="ORF">RA178_13215</name>
</gene>
<dbReference type="InterPro" id="IPR041999">
    <property type="entry name" value="Sortase_D_1"/>
</dbReference>
<dbReference type="GO" id="GO:0016787">
    <property type="term" value="F:hydrolase activity"/>
    <property type="evidence" value="ECO:0007669"/>
    <property type="project" value="UniProtKB-KW"/>
</dbReference>
<accession>A0AA50KB05</accession>
<keyword evidence="1" id="KW-0378">Hydrolase</keyword>
<dbReference type="NCBIfam" id="TIGR03784">
    <property type="entry name" value="marine_sortase"/>
    <property type="match status" value="1"/>
</dbReference>
<dbReference type="Proteomes" id="UP001236800">
    <property type="component" value="Chromosome"/>
</dbReference>
<protein>
    <submittedName>
        <fullName evidence="1">Class GN sortase</fullName>
        <ecNumber evidence="1">3.4.22.-</ecNumber>
    </submittedName>
</protein>
<sequence length="235" mass="25479">MSKSRTQRFLVVGLFLIGATLLGKGLYMQAKAHFAQYLIEQAWTKTLADGQSHKPWSWADTYPVAKLSIHREQVAANNNIEAELNDSLYVLAGASGRNLAFGPSLVLSSAPAGQKGNTVIAGHRDTHFAILNGMAVGRRLSLQTLKGNHIIYEVVATQVVHETETQFMAPSDDNRLTLITCYPFDSLQGGAELRFVVQAIPVENESMETHGTNVSVSIGSGVQGNIGTVSRSFKH</sequence>
<dbReference type="AlphaFoldDB" id="A0AA50KB05"/>
<dbReference type="CDD" id="cd05828">
    <property type="entry name" value="Sortase_D_1"/>
    <property type="match status" value="1"/>
</dbReference>
<dbReference type="EMBL" id="CP132914">
    <property type="protein sequence ID" value="WMB71396.1"/>
    <property type="molecule type" value="Genomic_DNA"/>
</dbReference>
<dbReference type="InterPro" id="IPR005754">
    <property type="entry name" value="Sortase"/>
</dbReference>
<name>A0AA50KB05_9GAMM</name>
<proteinExistence type="predicted"/>
<evidence type="ECO:0000313" key="1">
    <source>
        <dbReference type="EMBL" id="WMB71396.1"/>
    </source>
</evidence>
<dbReference type="NCBIfam" id="TIGR01076">
    <property type="entry name" value="sortase_fam"/>
    <property type="match status" value="1"/>
</dbReference>
<reference evidence="1" key="1">
    <citation type="submission" date="2023-08" db="EMBL/GenBank/DDBJ databases">
        <title>Complete genome sequence of Shewanella oncorhynchi Z-P2, a siderophore putrebactin-producing bacterium.</title>
        <authorList>
            <person name="Zhang Y."/>
        </authorList>
    </citation>
    <scope>NUCLEOTIDE SEQUENCE</scope>
    <source>
        <strain evidence="1">Z-P2</strain>
    </source>
</reference>
<dbReference type="GeneID" id="301340160"/>
<dbReference type="KEGG" id="sog:RA178_13215"/>
<dbReference type="Pfam" id="PF04203">
    <property type="entry name" value="Sortase"/>
    <property type="match status" value="1"/>
</dbReference>